<feature type="compositionally biased region" description="Low complexity" evidence="1">
    <location>
        <begin position="1607"/>
        <end position="1622"/>
    </location>
</feature>
<feature type="region of interest" description="Disordered" evidence="1">
    <location>
        <begin position="394"/>
        <end position="426"/>
    </location>
</feature>
<feature type="compositionally biased region" description="Basic and acidic residues" evidence="1">
    <location>
        <begin position="575"/>
        <end position="586"/>
    </location>
</feature>
<sequence>MAMGQAALTLLMKGFLKTEASNRLRRWLGVLALELLEDYPGNSEKLQSDPPEERYWQHLANVIEHESCQVLKLLAGSMIREMLSFGISPNDFWPRETDFDLYSKFPKKQHHNSQWVTSFEDFVDNLVLEKILTQEVSSVIFAHAVSVGDSKWGLGEASDILITISDELNIIVPANDANLALYIEVPLTSIQEVSFNETVATGSLHPSYRLFIRLITGVVSNCMLNAIECAERLVTVAFASEKDANMLSRLLISTNVRTSEYPPPSQSEVIDVSEAVSSDDELAALGAPSSNRQELICMALRAHAIIPHGRPVGTINPSRLERVNTSYPTSIEVKEGPSESVVEHDDIYNVMAGEGIDVSQTHDSVEQAIEGINASPTDGASHKETQRHHIYPGVSDKASSTARDPQSRNFSHRTQEHVGPFERTSDNGLPSLVRKYTGLNAIQDAADFRLGPSQHWAVPSVKPIDNTNSYEGQNGEHDDLYYASPKVNDGQRRSPRILARNNNPGKLERQLEPTVRQAGVKIGPPTKLSRQLRNADGVVESNTEQAADDDFTTARMNGDVKTSANGKRSKVPVPAKEENAMKESKKPNKRMAPKTAIATEQPPNASFDDYDLPPSPTRVDSTIQTSSKKKKATATRPKANKAPHNNRKQVKPAPMKAAATTSLKDPASQLKKVFMNTARAEGSVQYPVSDRPSGKKPDDNDDTIWDVGLAHGEVTPQVLGQSRKPAETAKKQKVRATKPEKKKAQTLLRSDEATTNKPTKANTQATVSRLVRAKPAPAALSQPRLRRTAAIKANQKIQGLEESDEIVDDEGFVPTLTRSNQHASSNAAKAPVSALTRRNQQPSSVAAEAPTKQKIIEGGDNGPASRGKLSTAKPSAKNYIRDSISPDPSDEQRPDSVSDPKADSSPEKVHLVKGARAEAMRATSGEKSDLSQEKHPAGAAETSMRQRNLENGDHPNHPIPVSVEKGVEVSEARVNLVADSVPQVHETIIETELAPVRPQQEDFIEQGHDKLDTTTKPGSPRDKQQVQHALPYIDDVPIELGSKPNRVEEDIGPPQAPTTPTVVERSQRRTSPRLAEAARKLSTGSVARRRDPFGAKLNALMLEPRDVKTKVMGKTASGDANVESNGSNTLKTAKVARSSTAPNVAAFSEAKQENPRTHLKSAMQVDGNREDSVVQKLKPAGESISASQVKSKRKVEQIGNSSHKKVKLGPRELEGGPKTRKPADDSKRTPPVVSNKPLVIKFSATGPSNQGNLSTKKKKSPKSVDTGATSRVQLRERDVSSPTLDQVEAGFAPLQEAHEVPSEDIQYNADEAQKEAPSSPPRKPAKQPKAVNAIETRDASTHKSQAQKRKLAPFLDDPAPWEHEQCSKRQKGDVETRPAAHKYHPKMMPGLSPAGIHDRFHRVSSQNTRVNEKGSPMPFLINRDDYIAGEEQCSDDDDGKDALAEARLEEQIVLQEDDPILPEPTLPLRPLVSAVSVSQPKTTAYPCLSSNSKQVPSSPHAPSAFGTMPPHHIYGDGEIVNAETKESIIAVEPQDPFLGAVQNPQNPFMNAIRKSTELAAERLISGATDKKGSGNAVLRPSINVREDPDKTLVEPNLRKEYRQIHVSDSSTSSQSRSSTEGSQPYESSEEENDAETEAKWRKALEPHQENMLECLIKISHHLIRHLIDKETAIKDMVTDFARHGNRLVESYEKGLQDYVDSHKANNDRTRQTLVKVFQKAQADRGMTSKAVVKRNVQNMKARWETQQAVLREKMATALAACAQ</sequence>
<accession>A0A8H3PGQ7</accession>
<feature type="compositionally biased region" description="Basic and acidic residues" evidence="1">
    <location>
        <begin position="1209"/>
        <end position="1228"/>
    </location>
</feature>
<dbReference type="OrthoDB" id="5374844at2759"/>
<gene>
    <name evidence="2" type="ORF">IMSHALPRED_001825</name>
</gene>
<organism evidence="2 3">
    <name type="scientific">Imshaugia aleurites</name>
    <dbReference type="NCBI Taxonomy" id="172621"/>
    <lineage>
        <taxon>Eukaryota</taxon>
        <taxon>Fungi</taxon>
        <taxon>Dikarya</taxon>
        <taxon>Ascomycota</taxon>
        <taxon>Pezizomycotina</taxon>
        <taxon>Lecanoromycetes</taxon>
        <taxon>OSLEUM clade</taxon>
        <taxon>Lecanoromycetidae</taxon>
        <taxon>Lecanorales</taxon>
        <taxon>Lecanorineae</taxon>
        <taxon>Parmeliaceae</taxon>
        <taxon>Imshaugia</taxon>
    </lineage>
</organism>
<feature type="compositionally biased region" description="Polar residues" evidence="1">
    <location>
        <begin position="397"/>
        <end position="409"/>
    </location>
</feature>
<feature type="compositionally biased region" description="Acidic residues" evidence="1">
    <location>
        <begin position="801"/>
        <end position="811"/>
    </location>
</feature>
<feature type="region of interest" description="Disordered" evidence="1">
    <location>
        <begin position="1117"/>
        <end position="1391"/>
    </location>
</feature>
<feature type="region of interest" description="Disordered" evidence="1">
    <location>
        <begin position="681"/>
        <end position="703"/>
    </location>
</feature>
<dbReference type="EMBL" id="CAJPDT010000129">
    <property type="protein sequence ID" value="CAF9940293.1"/>
    <property type="molecule type" value="Genomic_DNA"/>
</dbReference>
<feature type="compositionally biased region" description="Polar residues" evidence="1">
    <location>
        <begin position="755"/>
        <end position="766"/>
    </location>
</feature>
<name>A0A8H3PGQ7_9LECA</name>
<feature type="region of interest" description="Disordered" evidence="1">
    <location>
        <begin position="1565"/>
        <end position="1638"/>
    </location>
</feature>
<feature type="region of interest" description="Disordered" evidence="1">
    <location>
        <begin position="796"/>
        <end position="957"/>
    </location>
</feature>
<feature type="compositionally biased region" description="Basic and acidic residues" evidence="1">
    <location>
        <begin position="1360"/>
        <end position="1378"/>
    </location>
</feature>
<feature type="compositionally biased region" description="Basic and acidic residues" evidence="1">
    <location>
        <begin position="413"/>
        <end position="425"/>
    </location>
</feature>
<feature type="compositionally biased region" description="Polar residues" evidence="1">
    <location>
        <begin position="816"/>
        <end position="827"/>
    </location>
</feature>
<feature type="region of interest" description="Disordered" evidence="1">
    <location>
        <begin position="1045"/>
        <end position="1071"/>
    </location>
</feature>
<feature type="compositionally biased region" description="Basic residues" evidence="1">
    <location>
        <begin position="627"/>
        <end position="650"/>
    </location>
</feature>
<feature type="region of interest" description="Disordered" evidence="1">
    <location>
        <begin position="527"/>
        <end position="663"/>
    </location>
</feature>
<feature type="compositionally biased region" description="Basic and acidic residues" evidence="1">
    <location>
        <begin position="947"/>
        <end position="956"/>
    </location>
</feature>
<feature type="compositionally biased region" description="Basic and acidic residues" evidence="1">
    <location>
        <begin position="1584"/>
        <end position="1605"/>
    </location>
</feature>
<comment type="caution">
    <text evidence="2">The sequence shown here is derived from an EMBL/GenBank/DDBJ whole genome shotgun (WGS) entry which is preliminary data.</text>
</comment>
<feature type="region of interest" description="Disordered" evidence="1">
    <location>
        <begin position="718"/>
        <end position="766"/>
    </location>
</feature>
<feature type="compositionally biased region" description="Basic and acidic residues" evidence="1">
    <location>
        <begin position="890"/>
        <end position="936"/>
    </location>
</feature>
<evidence type="ECO:0000313" key="2">
    <source>
        <dbReference type="EMBL" id="CAF9940293.1"/>
    </source>
</evidence>
<evidence type="ECO:0000313" key="3">
    <source>
        <dbReference type="Proteomes" id="UP000664534"/>
    </source>
</evidence>
<proteinExistence type="predicted"/>
<feature type="compositionally biased region" description="Polar residues" evidence="1">
    <location>
        <begin position="1245"/>
        <end position="1254"/>
    </location>
</feature>
<dbReference type="Proteomes" id="UP000664534">
    <property type="component" value="Unassembled WGS sequence"/>
</dbReference>
<feature type="compositionally biased region" description="Basic and acidic residues" evidence="1">
    <location>
        <begin position="737"/>
        <end position="754"/>
    </location>
</feature>
<keyword evidence="3" id="KW-1185">Reference proteome</keyword>
<reference evidence="2" key="1">
    <citation type="submission" date="2021-03" db="EMBL/GenBank/DDBJ databases">
        <authorList>
            <person name="Tagirdzhanova G."/>
        </authorList>
    </citation>
    <scope>NUCLEOTIDE SEQUENCE</scope>
</reference>
<feature type="compositionally biased region" description="Polar residues" evidence="1">
    <location>
        <begin position="1122"/>
        <end position="1142"/>
    </location>
</feature>
<evidence type="ECO:0000256" key="1">
    <source>
        <dbReference type="SAM" id="MobiDB-lite"/>
    </source>
</evidence>
<protein>
    <submittedName>
        <fullName evidence="2">Uncharacterized protein</fullName>
    </submittedName>
</protein>